<feature type="region of interest" description="Disordered" evidence="1">
    <location>
        <begin position="675"/>
        <end position="745"/>
    </location>
</feature>
<feature type="region of interest" description="Disordered" evidence="1">
    <location>
        <begin position="522"/>
        <end position="558"/>
    </location>
</feature>
<feature type="compositionally biased region" description="Basic and acidic residues" evidence="1">
    <location>
        <begin position="540"/>
        <end position="558"/>
    </location>
</feature>
<comment type="caution">
    <text evidence="2">The sequence shown here is derived from an EMBL/GenBank/DDBJ whole genome shotgun (WGS) entry which is preliminary data.</text>
</comment>
<evidence type="ECO:0000313" key="3">
    <source>
        <dbReference type="Proteomes" id="UP000195570"/>
    </source>
</evidence>
<dbReference type="Proteomes" id="UP000195570">
    <property type="component" value="Unassembled WGS sequence"/>
</dbReference>
<feature type="region of interest" description="Disordered" evidence="1">
    <location>
        <begin position="201"/>
        <end position="256"/>
    </location>
</feature>
<reference evidence="2" key="1">
    <citation type="submission" date="2016-09" db="EMBL/GenBank/DDBJ databases">
        <authorList>
            <person name="Hebert L."/>
            <person name="Moumen B."/>
        </authorList>
    </citation>
    <scope>NUCLEOTIDE SEQUENCE [LARGE SCALE GENOMIC DNA]</scope>
    <source>
        <strain evidence="2">OVI</strain>
    </source>
</reference>
<feature type="compositionally biased region" description="Polar residues" evidence="1">
    <location>
        <begin position="864"/>
        <end position="878"/>
    </location>
</feature>
<dbReference type="RefSeq" id="XP_067076769.1">
    <property type="nucleotide sequence ID" value="XM_067220668.1"/>
</dbReference>
<dbReference type="AlphaFoldDB" id="A0A1G4I0N0"/>
<feature type="compositionally biased region" description="Gly residues" evidence="1">
    <location>
        <begin position="115"/>
        <end position="125"/>
    </location>
</feature>
<protein>
    <submittedName>
        <fullName evidence="2">Uncharacterized protein</fullName>
    </submittedName>
</protein>
<feature type="region of interest" description="Disordered" evidence="1">
    <location>
        <begin position="850"/>
        <end position="878"/>
    </location>
</feature>
<feature type="compositionally biased region" description="Polar residues" evidence="1">
    <location>
        <begin position="522"/>
        <end position="531"/>
    </location>
</feature>
<keyword evidence="3" id="KW-1185">Reference proteome</keyword>
<feature type="compositionally biased region" description="Polar residues" evidence="1">
    <location>
        <begin position="206"/>
        <end position="231"/>
    </location>
</feature>
<sequence length="1189" mass="130083">MQITGVRGNAKRSEPGERMTSFPTLPRVDPPNITSSLLGKKGEERKQTKQYNSLLAKCESLVSGCLPLGGGTQQPDRKSPACVAPQSTSGRLPSIRLKPDHTPTTAPIGTNKGTTGLGPPGGGAKFCGSARFNSSNEAPGSEGSDDSSEAPDTFPNISGNMGRPCIRSSMLKQEDETPDVRVNLCQRFSTAIDMLNEEEAVPCTDGTESNLTNGDENPFSQPSLANSSCCTTPRKGAPHSPKDGSNPPPAARLKSCGKRVVIRRTPETSRPGTNDCQTCKPSMEELKVGRRVSVTSLRMREAENEELGVPDDMPMDVTVMKHMMLRETQKRQTKKDAPSIYSVTLPSFDETTGKLGDSCSFPSSLPVSEAIEKVLLLERGEQRVKTTSVGITNFLKNFSESHEIIYLFFWYIVAHARRASSERVLIDRYVNLEHVFRTMFPRYMSDLPPLSVLEQIVTRRLRNACTGRNISSERKAETRALVLEDIIAMLSAPEPCSSNIFNIASSFVFGDAEEANENADTMKSCTDTTHPTLDPLQLNRADREDDGGKAGATDDTKSPMHDGVKVMTLRLANAIDTFTVAHVEVCELRNLAERCFHRLAMLFGESFERLRSEKDNVFSAYMIIVPHVTYYALVHCFPNDFLAGLLNAVMRVNIYRIFYYWCSGLVATYVRSSGWPTPRQRKGGAQPSFDHQSRGSGADFNGLPPIKRGSRPLDSDPNAANSTGPSSPRGGSNDGEQSTAAGSAAEDEQLEFLGDDSFDDVDVEVVNGYHRIVLEFKKYAKHVNFLVQKLEQRTTSMHDRLTEAPKQECPEGNCNKKGGKSVCFTETGADAPLGTNKSVKLGTGVVTESLNDDTKGKTGKKIRQNSLGGQTKHNGNEGNNVLPQIFPNGKSRASVSFSVGAGKQNTSGNNNQSGNDTAVRDSVICSFPLDAALAKVRNYIEAHSAASIAHVPLPPLDDTLEEKPTFTLVEHDENSAVGILPATITTNTRSTRDRTVKVPLPLSSPLFLHYARHRLHPSVLSNLGGVDASKVKTSAQPSPRCFPSGTQFDNRTASPGASKQLTDAFSSGAVTPRYIENGEATKRTPMTLIESSKKPIRMTLIPASETHPRPLQFEGLTKEIRKRHMQFEQNMVCLQEREQQHRQEYNKNTQRGLNLAHQLLSGVFQEAADTDLGRAMKNRKKKSVATPKK</sequence>
<feature type="compositionally biased region" description="Polar residues" evidence="1">
    <location>
        <begin position="718"/>
        <end position="741"/>
    </location>
</feature>
<proteinExistence type="predicted"/>
<organism evidence="2 3">
    <name type="scientific">Trypanosoma equiperdum</name>
    <dbReference type="NCBI Taxonomy" id="5694"/>
    <lineage>
        <taxon>Eukaryota</taxon>
        <taxon>Discoba</taxon>
        <taxon>Euglenozoa</taxon>
        <taxon>Kinetoplastea</taxon>
        <taxon>Metakinetoplastina</taxon>
        <taxon>Trypanosomatida</taxon>
        <taxon>Trypanosomatidae</taxon>
        <taxon>Trypanosoma</taxon>
    </lineage>
</organism>
<feature type="region of interest" description="Disordered" evidence="1">
    <location>
        <begin position="70"/>
        <end position="165"/>
    </location>
</feature>
<feature type="region of interest" description="Disordered" evidence="1">
    <location>
        <begin position="1"/>
        <end position="48"/>
    </location>
</feature>
<dbReference type="GeneID" id="92380970"/>
<dbReference type="EMBL" id="CZPT02000213">
    <property type="protein sequence ID" value="SCU65114.1"/>
    <property type="molecule type" value="Genomic_DNA"/>
</dbReference>
<name>A0A1G4I0N0_TRYEQ</name>
<evidence type="ECO:0000256" key="1">
    <source>
        <dbReference type="SAM" id="MobiDB-lite"/>
    </source>
</evidence>
<gene>
    <name evidence="2" type="ORF">TEOVI_000703600</name>
</gene>
<dbReference type="VEuPathDB" id="TriTrypDB:TEOVI_000703600"/>
<feature type="compositionally biased region" description="Polar residues" evidence="1">
    <location>
        <begin position="1044"/>
        <end position="1058"/>
    </location>
</feature>
<feature type="region of interest" description="Disordered" evidence="1">
    <location>
        <begin position="1030"/>
        <end position="1058"/>
    </location>
</feature>
<evidence type="ECO:0000313" key="2">
    <source>
        <dbReference type="EMBL" id="SCU65114.1"/>
    </source>
</evidence>
<accession>A0A1G4I0N0</accession>